<dbReference type="InterPro" id="IPR002656">
    <property type="entry name" value="Acyl_transf_3_dom"/>
</dbReference>
<keyword evidence="1" id="KW-1133">Transmembrane helix</keyword>
<evidence type="ECO:0000313" key="4">
    <source>
        <dbReference type="Proteomes" id="UP000232883"/>
    </source>
</evidence>
<keyword evidence="1" id="KW-0472">Membrane</keyword>
<organism evidence="3 4">
    <name type="scientific">Spirosoma pollinicola</name>
    <dbReference type="NCBI Taxonomy" id="2057025"/>
    <lineage>
        <taxon>Bacteria</taxon>
        <taxon>Pseudomonadati</taxon>
        <taxon>Bacteroidota</taxon>
        <taxon>Cytophagia</taxon>
        <taxon>Cytophagales</taxon>
        <taxon>Cytophagaceae</taxon>
        <taxon>Spirosoma</taxon>
    </lineage>
</organism>
<dbReference type="RefSeq" id="WP_100990098.1">
    <property type="nucleotide sequence ID" value="NZ_CP025096.1"/>
</dbReference>
<dbReference type="Pfam" id="PF01757">
    <property type="entry name" value="Acyl_transf_3"/>
    <property type="match status" value="1"/>
</dbReference>
<reference evidence="3 4" key="1">
    <citation type="submission" date="2017-11" db="EMBL/GenBank/DDBJ databases">
        <title>Taxonomic description and genome sequences of Spirosoma HA7 sp. nov., isolated from pollen microhabitat of Corylus avellana.</title>
        <authorList>
            <person name="Ambika Manirajan B."/>
            <person name="Suarez C."/>
            <person name="Ratering S."/>
            <person name="Geissler-Plaum R."/>
            <person name="Cardinale M."/>
            <person name="Sylvia S."/>
        </authorList>
    </citation>
    <scope>NUCLEOTIDE SEQUENCE [LARGE SCALE GENOMIC DNA]</scope>
    <source>
        <strain evidence="3 4">HA7</strain>
    </source>
</reference>
<feature type="domain" description="Acyltransferase 3" evidence="2">
    <location>
        <begin position="11"/>
        <end position="360"/>
    </location>
</feature>
<dbReference type="PANTHER" id="PTHR23028:SF53">
    <property type="entry name" value="ACYL_TRANSF_3 DOMAIN-CONTAINING PROTEIN"/>
    <property type="match status" value="1"/>
</dbReference>
<dbReference type="EMBL" id="CP025096">
    <property type="protein sequence ID" value="AUD04032.1"/>
    <property type="molecule type" value="Genomic_DNA"/>
</dbReference>
<feature type="transmembrane region" description="Helical" evidence="1">
    <location>
        <begin position="226"/>
        <end position="248"/>
    </location>
</feature>
<evidence type="ECO:0000313" key="3">
    <source>
        <dbReference type="EMBL" id="AUD04032.1"/>
    </source>
</evidence>
<dbReference type="PANTHER" id="PTHR23028">
    <property type="entry name" value="ACETYLTRANSFERASE"/>
    <property type="match status" value="1"/>
</dbReference>
<feature type="transmembrane region" description="Helical" evidence="1">
    <location>
        <begin position="37"/>
        <end position="59"/>
    </location>
</feature>
<feature type="transmembrane region" description="Helical" evidence="1">
    <location>
        <begin position="7"/>
        <end position="25"/>
    </location>
</feature>
<dbReference type="KEGG" id="spir:CWM47_20690"/>
<feature type="transmembrane region" description="Helical" evidence="1">
    <location>
        <begin position="194"/>
        <end position="214"/>
    </location>
</feature>
<feature type="transmembrane region" description="Helical" evidence="1">
    <location>
        <begin position="92"/>
        <end position="115"/>
    </location>
</feature>
<feature type="transmembrane region" description="Helical" evidence="1">
    <location>
        <begin position="135"/>
        <end position="154"/>
    </location>
</feature>
<protein>
    <recommendedName>
        <fullName evidence="2">Acyltransferase 3 domain-containing protein</fullName>
    </recommendedName>
</protein>
<evidence type="ECO:0000259" key="2">
    <source>
        <dbReference type="Pfam" id="PF01757"/>
    </source>
</evidence>
<evidence type="ECO:0000256" key="1">
    <source>
        <dbReference type="SAM" id="Phobius"/>
    </source>
</evidence>
<accession>A0A2K8Z2C0</accession>
<feature type="transmembrane region" description="Helical" evidence="1">
    <location>
        <begin position="345"/>
        <end position="363"/>
    </location>
</feature>
<keyword evidence="4" id="KW-1185">Reference proteome</keyword>
<dbReference type="GO" id="GO:0000271">
    <property type="term" value="P:polysaccharide biosynthetic process"/>
    <property type="evidence" value="ECO:0007669"/>
    <property type="project" value="TreeGrafter"/>
</dbReference>
<proteinExistence type="predicted"/>
<sequence length="387" mass="44056">MATIKVRYFPALTGLRAWAIWLVILDHWVDGMHDYGMVGNAGVSLFFVLSGFLISRILLIEKQRVDLSEEPTSLRRFITPFLRRRAWRIFPIYFLALTVLLVTGDSVIWHQGIPFFTYTANFFLVIHPVPHLDHLWSLSVEEQLYILMPFLIWLTPSQQLPKLGLILIIISLFYRGSSYLLFPAAIWWPASYCLLPGCLDGYGIGLLVAWYWLYKPEKSQSFFNSSILLNSLFIAWPSVILAGLLWQLTGRGLFYSPGMAAGLRFTVSLYGGYLVGYCHQPLGVLGRLLLLNPVCQYIGRISYGLYLYHNLIFTIHTPQQSYGRLAWLRAADILHISSANGLTEIVFYSVLLICIATLSWFLIEKPLLGHTHKKSISIKATLTTSVD</sequence>
<feature type="transmembrane region" description="Helical" evidence="1">
    <location>
        <begin position="166"/>
        <end position="188"/>
    </location>
</feature>
<keyword evidence="1" id="KW-0812">Transmembrane</keyword>
<dbReference type="OrthoDB" id="9796461at2"/>
<dbReference type="InterPro" id="IPR050879">
    <property type="entry name" value="Acyltransferase_3"/>
</dbReference>
<dbReference type="AlphaFoldDB" id="A0A2K8Z2C0"/>
<dbReference type="GO" id="GO:0016020">
    <property type="term" value="C:membrane"/>
    <property type="evidence" value="ECO:0007669"/>
    <property type="project" value="TreeGrafter"/>
</dbReference>
<dbReference type="GO" id="GO:0016747">
    <property type="term" value="F:acyltransferase activity, transferring groups other than amino-acyl groups"/>
    <property type="evidence" value="ECO:0007669"/>
    <property type="project" value="InterPro"/>
</dbReference>
<name>A0A2K8Z2C0_9BACT</name>
<dbReference type="Proteomes" id="UP000232883">
    <property type="component" value="Chromosome"/>
</dbReference>
<gene>
    <name evidence="3" type="ORF">CWM47_20690</name>
</gene>